<dbReference type="EMBL" id="OCPC01000004">
    <property type="protein sequence ID" value="SOE17803.1"/>
    <property type="molecule type" value="Genomic_DNA"/>
</dbReference>
<protein>
    <submittedName>
        <fullName evidence="1">Uncharacterized protein</fullName>
    </submittedName>
</protein>
<dbReference type="OrthoDB" id="5148555at2"/>
<proteinExistence type="predicted"/>
<gene>
    <name evidence="1" type="ORF">SAMN05877838_2707</name>
</gene>
<dbReference type="RefSeq" id="WP_097108306.1">
    <property type="nucleotide sequence ID" value="NZ_OCPC01000004.1"/>
</dbReference>
<accession>A0A286ICD7</accession>
<dbReference type="Proteomes" id="UP000219465">
    <property type="component" value="Unassembled WGS sequence"/>
</dbReference>
<keyword evidence="2" id="KW-1185">Reference proteome</keyword>
<name>A0A286ICD7_9HYPH</name>
<reference evidence="2" key="1">
    <citation type="submission" date="2017-08" db="EMBL/GenBank/DDBJ databases">
        <authorList>
            <person name="Varghese N."/>
            <person name="Submissions S."/>
        </authorList>
    </citation>
    <scope>NUCLEOTIDE SEQUENCE [LARGE SCALE GENOMIC DNA]</scope>
    <source>
        <strain evidence="2">KCTC 23107</strain>
    </source>
</reference>
<organism evidence="1 2">
    <name type="scientific">Hoeflea halophila</name>
    <dbReference type="NCBI Taxonomy" id="714899"/>
    <lineage>
        <taxon>Bacteria</taxon>
        <taxon>Pseudomonadati</taxon>
        <taxon>Pseudomonadota</taxon>
        <taxon>Alphaproteobacteria</taxon>
        <taxon>Hyphomicrobiales</taxon>
        <taxon>Rhizobiaceae</taxon>
        <taxon>Hoeflea</taxon>
    </lineage>
</organism>
<sequence length="217" mass="23320">MAAGAVLIGSGPSLDSGELCELAGLPAIAFNRSFIAWQDWGFTPCYYACTNAATAALVIDDTESILAFEGLERIWLHHLFAQCEAARKDPRVNFVSPAETAFGVHDGQIADYGNVGASSLQLLWSMGHDRILLMGTDARYRRREGGPAINHFRADYIPAGFSSTAPARSEKWADAIADARAHGIELRLRARGSALGDIAGLEQDTATLAQTLAWLAQ</sequence>
<evidence type="ECO:0000313" key="2">
    <source>
        <dbReference type="Proteomes" id="UP000219465"/>
    </source>
</evidence>
<dbReference type="AlphaFoldDB" id="A0A286ICD7"/>
<evidence type="ECO:0000313" key="1">
    <source>
        <dbReference type="EMBL" id="SOE17803.1"/>
    </source>
</evidence>